<name>A0A0K1PF87_9BACT</name>
<evidence type="ECO:0000313" key="3">
    <source>
        <dbReference type="Proteomes" id="UP000055590"/>
    </source>
</evidence>
<dbReference type="GO" id="GO:0016020">
    <property type="term" value="C:membrane"/>
    <property type="evidence" value="ECO:0007669"/>
    <property type="project" value="TreeGrafter"/>
</dbReference>
<sequence>MPLARIEGRELHYEDTGGAGPALLLLHGYPLCAAMWRRQLEALGTRARVIAPDLPGFGASQSPADPLSWRIRDYADAAKGLLDSLGIERAVVGGLSMGGYVAFSLFRRHRGAVRALILADTRPGADSQEDIAARTSAQEEIRVRGTAALKERLLTNLLAPKNIGDPLFWSRALELMDHEDNGYLAALEAMKHRPDSTPDLGHIDVPTLIVVGAEDRLTSPAVSRAMQGAIPGARLAVIPGAGHLSNLEEPEAFNEALASFLDGL</sequence>
<keyword evidence="3" id="KW-1185">Reference proteome</keyword>
<evidence type="ECO:0000259" key="1">
    <source>
        <dbReference type="Pfam" id="PF00561"/>
    </source>
</evidence>
<dbReference type="InterPro" id="IPR050266">
    <property type="entry name" value="AB_hydrolase_sf"/>
</dbReference>
<accession>A0A0K1PF87</accession>
<dbReference type="InterPro" id="IPR000073">
    <property type="entry name" value="AB_hydrolase_1"/>
</dbReference>
<dbReference type="PANTHER" id="PTHR43798">
    <property type="entry name" value="MONOACYLGLYCEROL LIPASE"/>
    <property type="match status" value="1"/>
</dbReference>
<dbReference type="PRINTS" id="PR00111">
    <property type="entry name" value="ABHYDROLASE"/>
</dbReference>
<dbReference type="GO" id="GO:0016787">
    <property type="term" value="F:hydrolase activity"/>
    <property type="evidence" value="ECO:0007669"/>
    <property type="project" value="UniProtKB-KW"/>
</dbReference>
<dbReference type="SUPFAM" id="SSF53474">
    <property type="entry name" value="alpha/beta-Hydrolases"/>
    <property type="match status" value="1"/>
</dbReference>
<keyword evidence="2" id="KW-0378">Hydrolase</keyword>
<dbReference type="KEGG" id="vin:AKJ08_2559"/>
<gene>
    <name evidence="2" type="ORF">AKJ08_2559</name>
</gene>
<proteinExistence type="predicted"/>
<dbReference type="Pfam" id="PF00561">
    <property type="entry name" value="Abhydrolase_1"/>
    <property type="match status" value="1"/>
</dbReference>
<dbReference type="InterPro" id="IPR029058">
    <property type="entry name" value="AB_hydrolase_fold"/>
</dbReference>
<dbReference type="STRING" id="1391653.AKJ08_2559"/>
<dbReference type="InterPro" id="IPR000639">
    <property type="entry name" value="Epox_hydrolase-like"/>
</dbReference>
<dbReference type="PRINTS" id="PR00412">
    <property type="entry name" value="EPOXHYDRLASE"/>
</dbReference>
<protein>
    <submittedName>
        <fullName evidence="2">Alpha/beta hydrolase fold protein</fullName>
    </submittedName>
</protein>
<dbReference type="OrthoDB" id="5338718at2"/>
<dbReference type="EMBL" id="CP012332">
    <property type="protein sequence ID" value="AKU92172.1"/>
    <property type="molecule type" value="Genomic_DNA"/>
</dbReference>
<feature type="domain" description="AB hydrolase-1" evidence="1">
    <location>
        <begin position="21"/>
        <end position="250"/>
    </location>
</feature>
<dbReference type="Proteomes" id="UP000055590">
    <property type="component" value="Chromosome"/>
</dbReference>
<reference evidence="2 3" key="1">
    <citation type="submission" date="2015-08" db="EMBL/GenBank/DDBJ databases">
        <authorList>
            <person name="Babu N.S."/>
            <person name="Beckwith C.J."/>
            <person name="Beseler K.G."/>
            <person name="Brison A."/>
            <person name="Carone J.V."/>
            <person name="Caskin T.P."/>
            <person name="Diamond M."/>
            <person name="Durham M.E."/>
            <person name="Foxe J.M."/>
            <person name="Go M."/>
            <person name="Henderson B.A."/>
            <person name="Jones I.B."/>
            <person name="McGettigan J.A."/>
            <person name="Micheletti S.J."/>
            <person name="Nasrallah M.E."/>
            <person name="Ortiz D."/>
            <person name="Piller C.R."/>
            <person name="Privatt S.R."/>
            <person name="Schneider S.L."/>
            <person name="Sharp S."/>
            <person name="Smith T.C."/>
            <person name="Stanton J.D."/>
            <person name="Ullery H.E."/>
            <person name="Wilson R.J."/>
            <person name="Serrano M.G."/>
            <person name="Buck G."/>
            <person name="Lee V."/>
            <person name="Wang Y."/>
            <person name="Carvalho R."/>
            <person name="Voegtly L."/>
            <person name="Shi R."/>
            <person name="Duckworth R."/>
            <person name="Johnson A."/>
            <person name="Loviza R."/>
            <person name="Walstead R."/>
            <person name="Shah Z."/>
            <person name="Kiflezghi M."/>
            <person name="Wade K."/>
            <person name="Ball S.L."/>
            <person name="Bradley K.W."/>
            <person name="Asai D.J."/>
            <person name="Bowman C.A."/>
            <person name="Russell D.A."/>
            <person name="Pope W.H."/>
            <person name="Jacobs-Sera D."/>
            <person name="Hendrix R.W."/>
            <person name="Hatfull G.F."/>
        </authorList>
    </citation>
    <scope>NUCLEOTIDE SEQUENCE [LARGE SCALE GENOMIC DNA]</scope>
    <source>
        <strain evidence="2 3">DSM 27710</strain>
    </source>
</reference>
<dbReference type="PANTHER" id="PTHR43798:SF33">
    <property type="entry name" value="HYDROLASE, PUTATIVE (AFU_ORTHOLOGUE AFUA_2G14860)-RELATED"/>
    <property type="match status" value="1"/>
</dbReference>
<dbReference type="AlphaFoldDB" id="A0A0K1PF87"/>
<dbReference type="Gene3D" id="3.40.50.1820">
    <property type="entry name" value="alpha/beta hydrolase"/>
    <property type="match status" value="1"/>
</dbReference>
<organism evidence="2 3">
    <name type="scientific">Vulgatibacter incomptus</name>
    <dbReference type="NCBI Taxonomy" id="1391653"/>
    <lineage>
        <taxon>Bacteria</taxon>
        <taxon>Pseudomonadati</taxon>
        <taxon>Myxococcota</taxon>
        <taxon>Myxococcia</taxon>
        <taxon>Myxococcales</taxon>
        <taxon>Cystobacterineae</taxon>
        <taxon>Vulgatibacteraceae</taxon>
        <taxon>Vulgatibacter</taxon>
    </lineage>
</organism>
<dbReference type="RefSeq" id="WP_050726382.1">
    <property type="nucleotide sequence ID" value="NZ_CP012332.1"/>
</dbReference>
<evidence type="ECO:0000313" key="2">
    <source>
        <dbReference type="EMBL" id="AKU92172.1"/>
    </source>
</evidence>